<dbReference type="Pfam" id="PF06271">
    <property type="entry name" value="RDD"/>
    <property type="match status" value="1"/>
</dbReference>
<keyword evidence="4 5" id="KW-0472">Membrane</keyword>
<feature type="transmembrane region" description="Helical" evidence="5">
    <location>
        <begin position="37"/>
        <end position="54"/>
    </location>
</feature>
<comment type="subcellular location">
    <subcellularLocation>
        <location evidence="1">Membrane</location>
        <topology evidence="1">Multi-pass membrane protein</topology>
    </subcellularLocation>
</comment>
<keyword evidence="8" id="KW-1185">Reference proteome</keyword>
<evidence type="ECO:0000313" key="8">
    <source>
        <dbReference type="Proteomes" id="UP000298050"/>
    </source>
</evidence>
<name>A0A4Z0M8L7_9GAMM</name>
<evidence type="ECO:0000259" key="6">
    <source>
        <dbReference type="Pfam" id="PF06271"/>
    </source>
</evidence>
<evidence type="ECO:0000256" key="1">
    <source>
        <dbReference type="ARBA" id="ARBA00004141"/>
    </source>
</evidence>
<dbReference type="AlphaFoldDB" id="A0A4Z0M8L7"/>
<proteinExistence type="predicted"/>
<keyword evidence="2 5" id="KW-0812">Transmembrane</keyword>
<dbReference type="RefSeq" id="WP_135441076.1">
    <property type="nucleotide sequence ID" value="NZ_SRLE01000002.1"/>
</dbReference>
<dbReference type="EMBL" id="SRLE01000002">
    <property type="protein sequence ID" value="TGD75824.1"/>
    <property type="molecule type" value="Genomic_DNA"/>
</dbReference>
<protein>
    <submittedName>
        <fullName evidence="7">RDD family protein</fullName>
    </submittedName>
</protein>
<accession>A0A4Z0M8L7</accession>
<sequence length="229" mass="25015">MAVELDTLHKVVTPENIDLQVECAGPVSRCLAYLIDLGIRALVMLVLGLLALFLDRVGVGLLMLGWFALDWFYPVLFEVLRDGQTPGKRALGLRVVHLDLSPIRWSASLVRNLLRTVDFLPGTYLLATLSMCMTRRFQRLGDLAAGSLVVYHTPLAPTAALPEVRAISAPLALDRDEARALVDFACRANTLSGARQRELAELLAPALPGTVDDPVRYWQGVGLGLMGET</sequence>
<evidence type="ECO:0000256" key="2">
    <source>
        <dbReference type="ARBA" id="ARBA00022692"/>
    </source>
</evidence>
<dbReference type="Proteomes" id="UP000298050">
    <property type="component" value="Unassembled WGS sequence"/>
</dbReference>
<feature type="transmembrane region" description="Helical" evidence="5">
    <location>
        <begin position="60"/>
        <end position="80"/>
    </location>
</feature>
<evidence type="ECO:0000256" key="3">
    <source>
        <dbReference type="ARBA" id="ARBA00022989"/>
    </source>
</evidence>
<comment type="caution">
    <text evidence="7">The sequence shown here is derived from an EMBL/GenBank/DDBJ whole genome shotgun (WGS) entry which is preliminary data.</text>
</comment>
<gene>
    <name evidence="7" type="ORF">E4634_02855</name>
</gene>
<keyword evidence="3 5" id="KW-1133">Transmembrane helix</keyword>
<feature type="domain" description="RDD" evidence="6">
    <location>
        <begin position="24"/>
        <end position="146"/>
    </location>
</feature>
<dbReference type="InterPro" id="IPR010432">
    <property type="entry name" value="RDD"/>
</dbReference>
<evidence type="ECO:0000313" key="7">
    <source>
        <dbReference type="EMBL" id="TGD75824.1"/>
    </source>
</evidence>
<dbReference type="PANTHER" id="PTHR38480">
    <property type="entry name" value="SLR0254 PROTEIN"/>
    <property type="match status" value="1"/>
</dbReference>
<dbReference type="GO" id="GO:0016020">
    <property type="term" value="C:membrane"/>
    <property type="evidence" value="ECO:0007669"/>
    <property type="project" value="UniProtKB-SubCell"/>
</dbReference>
<evidence type="ECO:0000256" key="5">
    <source>
        <dbReference type="SAM" id="Phobius"/>
    </source>
</evidence>
<reference evidence="7 8" key="1">
    <citation type="submission" date="2019-04" db="EMBL/GenBank/DDBJ databases">
        <title>Taxonomy of novel Haliea sp. from mangrove soil of West Coast of India.</title>
        <authorList>
            <person name="Verma A."/>
            <person name="Kumar P."/>
            <person name="Krishnamurthi S."/>
        </authorList>
    </citation>
    <scope>NUCLEOTIDE SEQUENCE [LARGE SCALE GENOMIC DNA]</scope>
    <source>
        <strain evidence="7 8">SAOS-164</strain>
    </source>
</reference>
<dbReference type="PANTHER" id="PTHR38480:SF1">
    <property type="entry name" value="SLR0254 PROTEIN"/>
    <property type="match status" value="1"/>
</dbReference>
<organism evidence="7 8">
    <name type="scientific">Mangrovimicrobium sediminis</name>
    <dbReference type="NCBI Taxonomy" id="2562682"/>
    <lineage>
        <taxon>Bacteria</taxon>
        <taxon>Pseudomonadati</taxon>
        <taxon>Pseudomonadota</taxon>
        <taxon>Gammaproteobacteria</taxon>
        <taxon>Cellvibrionales</taxon>
        <taxon>Halieaceae</taxon>
        <taxon>Mangrovimicrobium</taxon>
    </lineage>
</organism>
<evidence type="ECO:0000256" key="4">
    <source>
        <dbReference type="ARBA" id="ARBA00023136"/>
    </source>
</evidence>
<dbReference type="OrthoDB" id="9787732at2"/>